<feature type="domain" description="Transcriptional repressor PaaX-like C-terminal" evidence="2">
    <location>
        <begin position="177"/>
        <end position="269"/>
    </location>
</feature>
<name>A0A133KJ40_HEYCO</name>
<feature type="domain" description="Transcriptional repressor PaaX-like central Cas2-like" evidence="3">
    <location>
        <begin position="92"/>
        <end position="173"/>
    </location>
</feature>
<accession>A0A133KJ40</accession>
<reference evidence="5" key="1">
    <citation type="submission" date="2016-01" db="EMBL/GenBank/DDBJ databases">
        <authorList>
            <person name="Mitreva M."/>
            <person name="Pepin K.H."/>
            <person name="Mihindukulasuriya K.A."/>
            <person name="Fulton R."/>
            <person name="Fronick C."/>
            <person name="O'Laughlin M."/>
            <person name="Miner T."/>
            <person name="Herter B."/>
            <person name="Rosa B.A."/>
            <person name="Cordes M."/>
            <person name="Tomlinson C."/>
            <person name="Wollam A."/>
            <person name="Palsikar V.B."/>
            <person name="Mardis E.R."/>
            <person name="Wilson R.K."/>
        </authorList>
    </citation>
    <scope>NUCLEOTIDE SEQUENCE [LARGE SCALE GENOMIC DNA]</scope>
    <source>
        <strain evidence="5">GED7749B</strain>
    </source>
</reference>
<comment type="caution">
    <text evidence="4">The sequence shown here is derived from an EMBL/GenBank/DDBJ whole genome shotgun (WGS) entry which is preliminary data.</text>
</comment>
<dbReference type="InterPro" id="IPR012906">
    <property type="entry name" value="PaaX-like_N"/>
</dbReference>
<dbReference type="Gene3D" id="1.20.58.1460">
    <property type="match status" value="1"/>
</dbReference>
<evidence type="ECO:0000259" key="1">
    <source>
        <dbReference type="Pfam" id="PF07848"/>
    </source>
</evidence>
<dbReference type="InterPro" id="IPR048846">
    <property type="entry name" value="PaaX-like_central"/>
</dbReference>
<sequence length="297" mass="35413">MEKTLNTRSMIFTLYGDYIRHYGSEIWIGSLIKLLEAFGHHEQSVRAAISRMSKQGWVESRKEGNNSYYSLTERGVKRMNEAAGRIFKLNPGKWDGKWRFFLYTIPEKKRNIRDELRKELMWSGFGLLLNSVWLTPNDLLDEMKGIIDKYGINEYVKIFTAENVWGKSDKELVQELWDVDYMNDRYEDFMAHYREKYESVKEKMKRGEMTNQDCFVERTMLVHNYRKLLFVDPGLPEELLPEKWKGEEAAALFRDYYRILAKPANDFFEDIFSEGYDTFQKSKHYDVFDHPLITEKA</sequence>
<dbReference type="InterPro" id="IPR036388">
    <property type="entry name" value="WH-like_DNA-bd_sf"/>
</dbReference>
<dbReference type="GO" id="GO:0006351">
    <property type="term" value="P:DNA-templated transcription"/>
    <property type="evidence" value="ECO:0007669"/>
    <property type="project" value="InterPro"/>
</dbReference>
<organism evidence="4 5">
    <name type="scientific">Heyndrickxia coagulans</name>
    <name type="common">Weizmannia coagulans</name>
    <dbReference type="NCBI Taxonomy" id="1398"/>
    <lineage>
        <taxon>Bacteria</taxon>
        <taxon>Bacillati</taxon>
        <taxon>Bacillota</taxon>
        <taxon>Bacilli</taxon>
        <taxon>Bacillales</taxon>
        <taxon>Bacillaceae</taxon>
        <taxon>Heyndrickxia</taxon>
    </lineage>
</organism>
<dbReference type="Pfam" id="PF07848">
    <property type="entry name" value="PaaX"/>
    <property type="match status" value="1"/>
</dbReference>
<dbReference type="EMBL" id="LRPN01000116">
    <property type="protein sequence ID" value="KWZ79609.1"/>
    <property type="molecule type" value="Genomic_DNA"/>
</dbReference>
<dbReference type="PIRSF" id="PIRSF020623">
    <property type="entry name" value="PaaX"/>
    <property type="match status" value="1"/>
</dbReference>
<dbReference type="AlphaFoldDB" id="A0A133KJ40"/>
<dbReference type="PANTHER" id="PTHR30319:SF1">
    <property type="entry name" value="TRANSCRIPTIONAL REPRESSOR PAAX"/>
    <property type="match status" value="1"/>
</dbReference>
<evidence type="ECO:0000313" key="4">
    <source>
        <dbReference type="EMBL" id="KWZ79609.1"/>
    </source>
</evidence>
<dbReference type="InterPro" id="IPR036390">
    <property type="entry name" value="WH_DNA-bd_sf"/>
</dbReference>
<protein>
    <submittedName>
        <fullName evidence="4">Phenylacetic acid degradation operon negative regulatory protein PaaX</fullName>
    </submittedName>
</protein>
<dbReference type="Pfam" id="PF20803">
    <property type="entry name" value="PaaX_M"/>
    <property type="match status" value="1"/>
</dbReference>
<dbReference type="Gene3D" id="1.10.10.10">
    <property type="entry name" value="Winged helix-like DNA-binding domain superfamily/Winged helix DNA-binding domain"/>
    <property type="match status" value="1"/>
</dbReference>
<dbReference type="InterPro" id="IPR013225">
    <property type="entry name" value="PaaX_C"/>
</dbReference>
<evidence type="ECO:0000259" key="2">
    <source>
        <dbReference type="Pfam" id="PF08223"/>
    </source>
</evidence>
<dbReference type="Pfam" id="PF08223">
    <property type="entry name" value="PaaX_C"/>
    <property type="match status" value="1"/>
</dbReference>
<dbReference type="PANTHER" id="PTHR30319">
    <property type="entry name" value="PHENYLACETIC ACID REGULATOR-RELATED TRANSCRIPTIONAL REPRESSOR"/>
    <property type="match status" value="1"/>
</dbReference>
<dbReference type="NCBIfam" id="TIGR02277">
    <property type="entry name" value="PaaX_trns_reg"/>
    <property type="match status" value="1"/>
</dbReference>
<dbReference type="InterPro" id="IPR011965">
    <property type="entry name" value="PaaX_trns_reg"/>
</dbReference>
<evidence type="ECO:0000313" key="5">
    <source>
        <dbReference type="Proteomes" id="UP000070376"/>
    </source>
</evidence>
<dbReference type="PATRIC" id="fig|1398.22.peg.2719"/>
<feature type="domain" description="Transcriptional repressor PaaX-like N-terminal" evidence="1">
    <location>
        <begin position="7"/>
        <end position="75"/>
    </location>
</feature>
<evidence type="ECO:0000259" key="3">
    <source>
        <dbReference type="Pfam" id="PF20803"/>
    </source>
</evidence>
<dbReference type="RefSeq" id="WP_061087032.1">
    <property type="nucleotide sequence ID" value="NZ_KQ955881.1"/>
</dbReference>
<gene>
    <name evidence="4" type="ORF">HMPREF3213_02713</name>
</gene>
<proteinExistence type="predicted"/>
<dbReference type="Proteomes" id="UP000070376">
    <property type="component" value="Unassembled WGS sequence"/>
</dbReference>
<dbReference type="SUPFAM" id="SSF46785">
    <property type="entry name" value="Winged helix' DNA-binding domain"/>
    <property type="match status" value="1"/>
</dbReference>
<dbReference type="Gene3D" id="3.30.70.2650">
    <property type="match status" value="1"/>
</dbReference>